<keyword evidence="2" id="KW-1185">Reference proteome</keyword>
<protein>
    <submittedName>
        <fullName evidence="1">Uncharacterized protein</fullName>
    </submittedName>
</protein>
<evidence type="ECO:0000313" key="2">
    <source>
        <dbReference type="Proteomes" id="UP000588806"/>
    </source>
</evidence>
<reference evidence="1 2" key="1">
    <citation type="submission" date="2020-05" db="EMBL/GenBank/DDBJ databases">
        <authorList>
            <person name="Ruan W."/>
            <person name="Jeon C.O."/>
            <person name="Chun B.H."/>
        </authorList>
    </citation>
    <scope>NUCLEOTIDE SEQUENCE [LARGE SCALE GENOMIC DNA]</scope>
    <source>
        <strain evidence="1 2">TBZ9</strain>
    </source>
</reference>
<dbReference type="EMBL" id="JABFHI010000002">
    <property type="protein sequence ID" value="NOG31304.1"/>
    <property type="molecule type" value="Genomic_DNA"/>
</dbReference>
<dbReference type="AlphaFoldDB" id="A0A7Y3XAF8"/>
<accession>A0A7Y3XAF8</accession>
<name>A0A7Y3XAF8_9GAMM</name>
<dbReference type="PROSITE" id="PS51257">
    <property type="entry name" value="PROKAR_LIPOPROTEIN"/>
    <property type="match status" value="1"/>
</dbReference>
<dbReference type="Proteomes" id="UP000588806">
    <property type="component" value="Unassembled WGS sequence"/>
</dbReference>
<organism evidence="1 2">
    <name type="scientific">Vreelandella azerica</name>
    <dbReference type="NCBI Taxonomy" id="2732867"/>
    <lineage>
        <taxon>Bacteria</taxon>
        <taxon>Pseudomonadati</taxon>
        <taxon>Pseudomonadota</taxon>
        <taxon>Gammaproteobacteria</taxon>
        <taxon>Oceanospirillales</taxon>
        <taxon>Halomonadaceae</taxon>
        <taxon>Vreelandella</taxon>
    </lineage>
</organism>
<sequence>MKRAMTISFAMLALAGCQTSPDLRAPAESAPAKECHFAYDTKTKNVEQMMRQSVNVLDELGFTLRSADGSLGIISARRDRPLRDYDDGFDARGLLGGLSMFGGFGGGGSSTFGLGIGTRLGSERHGAAREVEDVTLVVDEASIRIARDIRRFDGRGSLREAYSASDASFCQQLQQALMR</sequence>
<gene>
    <name evidence="1" type="ORF">HLB35_05140</name>
</gene>
<reference evidence="1 2" key="2">
    <citation type="submission" date="2020-06" db="EMBL/GenBank/DDBJ databases">
        <title>Halomonas songnenensis sp. nov., a moderately halophilic bacterium isolated from saline and alkaline soils.</title>
        <authorList>
            <person name="Jiang J."/>
            <person name="Pan Y."/>
        </authorList>
    </citation>
    <scope>NUCLEOTIDE SEQUENCE [LARGE SCALE GENOMIC DNA]</scope>
    <source>
        <strain evidence="1 2">TBZ9</strain>
    </source>
</reference>
<evidence type="ECO:0000313" key="1">
    <source>
        <dbReference type="EMBL" id="NOG31304.1"/>
    </source>
</evidence>
<dbReference type="RefSeq" id="WP_171701773.1">
    <property type="nucleotide sequence ID" value="NZ_JABFHI010000002.1"/>
</dbReference>
<proteinExistence type="predicted"/>
<comment type="caution">
    <text evidence="1">The sequence shown here is derived from an EMBL/GenBank/DDBJ whole genome shotgun (WGS) entry which is preliminary data.</text>
</comment>